<reference evidence="3" key="1">
    <citation type="submission" date="2022-11" db="UniProtKB">
        <authorList>
            <consortium name="WormBaseParasite"/>
        </authorList>
    </citation>
    <scope>IDENTIFICATION</scope>
</reference>
<dbReference type="AlphaFoldDB" id="A0A915CQJ2"/>
<evidence type="ECO:0000313" key="2">
    <source>
        <dbReference type="Proteomes" id="UP000887574"/>
    </source>
</evidence>
<proteinExistence type="predicted"/>
<protein>
    <submittedName>
        <fullName evidence="3">Uncharacterized protein</fullName>
    </submittedName>
</protein>
<evidence type="ECO:0000313" key="3">
    <source>
        <dbReference type="WBParaSite" id="jg11064"/>
    </source>
</evidence>
<feature type="region of interest" description="Disordered" evidence="1">
    <location>
        <begin position="134"/>
        <end position="165"/>
    </location>
</feature>
<sequence length="247" mass="26122">MANTTGQQFPLANTIGNHFPLANTPVVQQPLSTFLPPKDTPPPEQVAAVPSSSTPIKQLQLNANILQAFSPALRITPAQKVSLETESKPESKGNTNEVALDNWGEPAAGTALLLPEQMMEDALRSVSVKAESNYGGVSSSCYESLSDSDDAEEEKTKKPATKPDGQKAFAAATTMYSVLSLPTITEQKECETSGKVSTPLIPFTGLVSSVPAGVIAEDTKPQLPSSTDTSVSQQPTCIYEPLSDDDD</sequence>
<dbReference type="WBParaSite" id="jg11064">
    <property type="protein sequence ID" value="jg11064"/>
    <property type="gene ID" value="jg11064"/>
</dbReference>
<keyword evidence="2" id="KW-1185">Reference proteome</keyword>
<evidence type="ECO:0000256" key="1">
    <source>
        <dbReference type="SAM" id="MobiDB-lite"/>
    </source>
</evidence>
<feature type="region of interest" description="Disordered" evidence="1">
    <location>
        <begin position="217"/>
        <end position="247"/>
    </location>
</feature>
<feature type="compositionally biased region" description="Polar residues" evidence="1">
    <location>
        <begin position="222"/>
        <end position="236"/>
    </location>
</feature>
<organism evidence="2 3">
    <name type="scientific">Ditylenchus dipsaci</name>
    <dbReference type="NCBI Taxonomy" id="166011"/>
    <lineage>
        <taxon>Eukaryota</taxon>
        <taxon>Metazoa</taxon>
        <taxon>Ecdysozoa</taxon>
        <taxon>Nematoda</taxon>
        <taxon>Chromadorea</taxon>
        <taxon>Rhabditida</taxon>
        <taxon>Tylenchina</taxon>
        <taxon>Tylenchomorpha</taxon>
        <taxon>Sphaerularioidea</taxon>
        <taxon>Anguinidae</taxon>
        <taxon>Anguininae</taxon>
        <taxon>Ditylenchus</taxon>
    </lineage>
</organism>
<dbReference type="Proteomes" id="UP000887574">
    <property type="component" value="Unplaced"/>
</dbReference>
<name>A0A915CQJ2_9BILA</name>
<accession>A0A915CQJ2</accession>